<proteinExistence type="predicted"/>
<dbReference type="CDD" id="cd00158">
    <property type="entry name" value="RHOD"/>
    <property type="match status" value="1"/>
</dbReference>
<dbReference type="Gene3D" id="3.60.15.10">
    <property type="entry name" value="Ribonuclease Z/Hydroxyacylglutathione hydrolase-like"/>
    <property type="match status" value="1"/>
</dbReference>
<dbReference type="EMBL" id="SLWM01000022">
    <property type="protein sequence ID" value="TCO13538.1"/>
    <property type="molecule type" value="Genomic_DNA"/>
</dbReference>
<reference evidence="4 5" key="1">
    <citation type="journal article" date="2015" name="Stand. Genomic Sci.">
        <title>Genomic Encyclopedia of Bacterial and Archaeal Type Strains, Phase III: the genomes of soil and plant-associated and newly described type strains.</title>
        <authorList>
            <person name="Whitman W.B."/>
            <person name="Woyke T."/>
            <person name="Klenk H.P."/>
            <person name="Zhou Y."/>
            <person name="Lilburn T.G."/>
            <person name="Beck B.J."/>
            <person name="De Vos P."/>
            <person name="Vandamme P."/>
            <person name="Eisen J.A."/>
            <person name="Garrity G."/>
            <person name="Hugenholtz P."/>
            <person name="Kyrpides N.C."/>
        </authorList>
    </citation>
    <scope>NUCLEOTIDE SEQUENCE [LARGE SCALE GENOMIC DNA]</scope>
    <source>
        <strain evidence="4 5">VKM Ac-2538</strain>
    </source>
</reference>
<keyword evidence="1" id="KW-0479">Metal-binding</keyword>
<feature type="region of interest" description="Disordered" evidence="2">
    <location>
        <begin position="1"/>
        <end position="32"/>
    </location>
</feature>
<dbReference type="SMART" id="SM00450">
    <property type="entry name" value="RHOD"/>
    <property type="match status" value="2"/>
</dbReference>
<accession>A0ABY2BAG5</accession>
<dbReference type="Proteomes" id="UP000295818">
    <property type="component" value="Unassembled WGS sequence"/>
</dbReference>
<dbReference type="PANTHER" id="PTHR43084:SF1">
    <property type="entry name" value="PERSULFIDE DIOXYGENASE ETHE1, MITOCHONDRIAL"/>
    <property type="match status" value="1"/>
</dbReference>
<dbReference type="SMART" id="SM00849">
    <property type="entry name" value="Lactamase_B"/>
    <property type="match status" value="1"/>
</dbReference>
<comment type="caution">
    <text evidence="4">The sequence shown here is derived from an EMBL/GenBank/DDBJ whole genome shotgun (WGS) entry which is preliminary data.</text>
</comment>
<evidence type="ECO:0000259" key="3">
    <source>
        <dbReference type="PROSITE" id="PS50206"/>
    </source>
</evidence>
<evidence type="ECO:0000313" key="5">
    <source>
        <dbReference type="Proteomes" id="UP000295818"/>
    </source>
</evidence>
<evidence type="ECO:0000256" key="1">
    <source>
        <dbReference type="ARBA" id="ARBA00022723"/>
    </source>
</evidence>
<dbReference type="CDD" id="cd07724">
    <property type="entry name" value="POD-like_MBL-fold"/>
    <property type="match status" value="1"/>
</dbReference>
<dbReference type="PROSITE" id="PS50206">
    <property type="entry name" value="RHODANESE_3"/>
    <property type="match status" value="2"/>
</dbReference>
<protein>
    <submittedName>
        <fullName evidence="4">Glyoxylase-like metal-dependent hydrolase (Beta-lactamase superfamily II)</fullName>
    </submittedName>
</protein>
<gene>
    <name evidence="4" type="ORF">EV644_12213</name>
</gene>
<dbReference type="SUPFAM" id="SSF56281">
    <property type="entry name" value="Metallo-hydrolase/oxidoreductase"/>
    <property type="match status" value="1"/>
</dbReference>
<dbReference type="InterPro" id="IPR001279">
    <property type="entry name" value="Metallo-B-lactamas"/>
</dbReference>
<evidence type="ECO:0000256" key="2">
    <source>
        <dbReference type="SAM" id="MobiDB-lite"/>
    </source>
</evidence>
<keyword evidence="5" id="KW-1185">Reference proteome</keyword>
<dbReference type="Gene3D" id="3.40.250.10">
    <property type="entry name" value="Rhodanese-like domain"/>
    <property type="match status" value="2"/>
</dbReference>
<dbReference type="InterPro" id="IPR044528">
    <property type="entry name" value="POD-like_MBL-fold"/>
</dbReference>
<feature type="domain" description="Rhodanese" evidence="3">
    <location>
        <begin position="296"/>
        <end position="387"/>
    </location>
</feature>
<dbReference type="InterPro" id="IPR036873">
    <property type="entry name" value="Rhodanese-like_dom_sf"/>
</dbReference>
<dbReference type="PANTHER" id="PTHR43084">
    <property type="entry name" value="PERSULFIDE DIOXYGENASE ETHE1"/>
    <property type="match status" value="1"/>
</dbReference>
<dbReference type="SUPFAM" id="SSF52821">
    <property type="entry name" value="Rhodanese/Cell cycle control phosphatase"/>
    <property type="match status" value="2"/>
</dbReference>
<organism evidence="4 5">
    <name type="scientific">Kribbella orskensis</name>
    <dbReference type="NCBI Taxonomy" id="2512216"/>
    <lineage>
        <taxon>Bacteria</taxon>
        <taxon>Bacillati</taxon>
        <taxon>Actinomycetota</taxon>
        <taxon>Actinomycetes</taxon>
        <taxon>Propionibacteriales</taxon>
        <taxon>Kribbellaceae</taxon>
        <taxon>Kribbella</taxon>
    </lineage>
</organism>
<sequence length="488" mass="52957">MREPDHDATVVGIRELSEQGPVEDADRRPQGPELTVRALETPSLGDRSYLVHDGEVAFVVDPQRDVDRLLTILDSDQVRLTHVFETHIHNDYVTGGLALARATGAQYLVNGDDAVSFDRTPIHDGETVEVGQRIRVRAIHTPGHTFTHLSYALTDAGRGNEPIGVFTGGSLLYGATGRPDLLGTENTDKLVRHQHASAHRLAGALPDGTRVYPTHGFGSFCSATQTNATESTIGQERRTNPVLTQDEETYVRELLDGLGAWPAYYIHMGPANAAGPAAPDLSPPEHADATELRRRIEAGEWVVDLRNRIAFAAGHARGTLNFGLDGAFSTYLGWLIEWGTPVTLLGETAGDVAQAQRELVRIGVDRPVAHATGGPERWTTGPLAAFPTGTFADLEQVRHHRDVVVLDVRRTDEHRSARISGAVNIPIHELPRRLNEVPAGEVWVHCAAGYRASIAASFLDAAGRTPVAIDDDFQNAEQAGLQLLRPEA</sequence>
<dbReference type="RefSeq" id="WP_132194648.1">
    <property type="nucleotide sequence ID" value="NZ_SLWM01000022.1"/>
</dbReference>
<feature type="domain" description="Rhodanese" evidence="3">
    <location>
        <begin position="399"/>
        <end position="485"/>
    </location>
</feature>
<dbReference type="InterPro" id="IPR036866">
    <property type="entry name" value="RibonucZ/Hydroxyglut_hydro"/>
</dbReference>
<dbReference type="InterPro" id="IPR001763">
    <property type="entry name" value="Rhodanese-like_dom"/>
</dbReference>
<name>A0ABY2BAG5_9ACTN</name>
<dbReference type="InterPro" id="IPR051682">
    <property type="entry name" value="Mito_Persulfide_Diox"/>
</dbReference>
<dbReference type="Pfam" id="PF00581">
    <property type="entry name" value="Rhodanese"/>
    <property type="match status" value="1"/>
</dbReference>
<evidence type="ECO:0000313" key="4">
    <source>
        <dbReference type="EMBL" id="TCO13538.1"/>
    </source>
</evidence>